<dbReference type="SUPFAM" id="SSF52172">
    <property type="entry name" value="CheY-like"/>
    <property type="match status" value="1"/>
</dbReference>
<dbReference type="Proteomes" id="UP000663722">
    <property type="component" value="Chromosome"/>
</dbReference>
<dbReference type="SMART" id="SM00448">
    <property type="entry name" value="REC"/>
    <property type="match status" value="1"/>
</dbReference>
<evidence type="ECO:0000313" key="5">
    <source>
        <dbReference type="EMBL" id="QTA86685.1"/>
    </source>
</evidence>
<evidence type="ECO:0000256" key="3">
    <source>
        <dbReference type="SAM" id="Coils"/>
    </source>
</evidence>
<keyword evidence="6" id="KW-1185">Reference proteome</keyword>
<feature type="domain" description="Response regulatory" evidence="4">
    <location>
        <begin position="21"/>
        <end position="138"/>
    </location>
</feature>
<dbReference type="AlphaFoldDB" id="A0A975GMI0"/>
<reference evidence="5" key="1">
    <citation type="journal article" date="2021" name="Microb. Physiol.">
        <title>Proteogenomic Insights into the Physiology of Marine, Sulfate-Reducing, Filamentous Desulfonema limicola and Desulfonema magnum.</title>
        <authorList>
            <person name="Schnaars V."/>
            <person name="Wohlbrand L."/>
            <person name="Scheve S."/>
            <person name="Hinrichs C."/>
            <person name="Reinhardt R."/>
            <person name="Rabus R."/>
        </authorList>
    </citation>
    <scope>NUCLEOTIDE SEQUENCE</scope>
    <source>
        <strain evidence="5">4be13</strain>
    </source>
</reference>
<dbReference type="Pfam" id="PF00072">
    <property type="entry name" value="Response_reg"/>
    <property type="match status" value="1"/>
</dbReference>
<dbReference type="RefSeq" id="WP_207682219.1">
    <property type="nucleotide sequence ID" value="NZ_CP061800.1"/>
</dbReference>
<keyword evidence="2" id="KW-0597">Phosphoprotein</keyword>
<evidence type="ECO:0000256" key="1">
    <source>
        <dbReference type="ARBA" id="ARBA00022801"/>
    </source>
</evidence>
<dbReference type="InterPro" id="IPR011006">
    <property type="entry name" value="CheY-like_superfamily"/>
</dbReference>
<feature type="modified residue" description="4-aspartylphosphate" evidence="2">
    <location>
        <position position="71"/>
    </location>
</feature>
<dbReference type="Pfam" id="PF07228">
    <property type="entry name" value="SpoIIE"/>
    <property type="match status" value="1"/>
</dbReference>
<dbReference type="SMART" id="SM00331">
    <property type="entry name" value="PP2C_SIG"/>
    <property type="match status" value="1"/>
</dbReference>
<keyword evidence="1" id="KW-0378">Hydrolase</keyword>
<dbReference type="Gene3D" id="3.60.40.10">
    <property type="entry name" value="PPM-type phosphatase domain"/>
    <property type="match status" value="1"/>
</dbReference>
<gene>
    <name evidence="5" type="ORF">dnm_027090</name>
</gene>
<evidence type="ECO:0000259" key="4">
    <source>
        <dbReference type="PROSITE" id="PS50110"/>
    </source>
</evidence>
<accession>A0A975GMI0</accession>
<dbReference type="GO" id="GO:0000160">
    <property type="term" value="P:phosphorelay signal transduction system"/>
    <property type="evidence" value="ECO:0007669"/>
    <property type="project" value="InterPro"/>
</dbReference>
<dbReference type="PANTHER" id="PTHR43156">
    <property type="entry name" value="STAGE II SPORULATION PROTEIN E-RELATED"/>
    <property type="match status" value="1"/>
</dbReference>
<dbReference type="EMBL" id="CP061800">
    <property type="protein sequence ID" value="QTA86685.1"/>
    <property type="molecule type" value="Genomic_DNA"/>
</dbReference>
<keyword evidence="3" id="KW-0175">Coiled coil</keyword>
<sequence>MNGHNSDLPESDLSSASSGIRVLLVDDQAFIGKMLGRMLESEEDIELHHFQSAREALKMADEISPTVILQDLVMPEIDGLNMVHYFRVKKHTQHTPLIVLSAQENPQVKAEAFALGANDYMVKPPDKIELIARIRYHSQAYMNRLQRDDAHRRLEEQTIKLTQTNEQLLEQIAERRRIESALRESKKKVEKEREAAESANKKVMDSIRYAKMIQSSLLPNPDNIKTFLSESFFIWMPRDIVGGDFIFTDIFEQGFIIAVLDCTGHGVPGAFMTMIASFGLKKIISGEGWHDPAQILKRLSFLVKTTLQQDTDYALSDDGLDAAVCFVEPDESRLTFAGAKLPLICNYDGEVKVIKGDRKSIGYKKSSLKFNFTNHTISINKGMSFYMFSDGFVDQLGGQRERRFGTRRLANLIRKNTHLPFDTQRDILIQAFNTWQEYGENERQDDVTVVGFGF</sequence>
<feature type="coiled-coil region" evidence="3">
    <location>
        <begin position="147"/>
        <end position="206"/>
    </location>
</feature>
<dbReference type="InterPro" id="IPR001932">
    <property type="entry name" value="PPM-type_phosphatase-like_dom"/>
</dbReference>
<dbReference type="PROSITE" id="PS50110">
    <property type="entry name" value="RESPONSE_REGULATORY"/>
    <property type="match status" value="1"/>
</dbReference>
<dbReference type="GO" id="GO:0016791">
    <property type="term" value="F:phosphatase activity"/>
    <property type="evidence" value="ECO:0007669"/>
    <property type="project" value="TreeGrafter"/>
</dbReference>
<organism evidence="5 6">
    <name type="scientific">Desulfonema magnum</name>
    <dbReference type="NCBI Taxonomy" id="45655"/>
    <lineage>
        <taxon>Bacteria</taxon>
        <taxon>Pseudomonadati</taxon>
        <taxon>Thermodesulfobacteriota</taxon>
        <taxon>Desulfobacteria</taxon>
        <taxon>Desulfobacterales</taxon>
        <taxon>Desulfococcaceae</taxon>
        <taxon>Desulfonema</taxon>
    </lineage>
</organism>
<name>A0A975GMI0_9BACT</name>
<evidence type="ECO:0000256" key="2">
    <source>
        <dbReference type="PROSITE-ProRule" id="PRU00169"/>
    </source>
</evidence>
<proteinExistence type="predicted"/>
<evidence type="ECO:0000313" key="6">
    <source>
        <dbReference type="Proteomes" id="UP000663722"/>
    </source>
</evidence>
<dbReference type="InterPro" id="IPR036457">
    <property type="entry name" value="PPM-type-like_dom_sf"/>
</dbReference>
<protein>
    <submittedName>
        <fullName evidence="5">Signal transduction response regulator, receiver domain phosphatase PPM-type</fullName>
    </submittedName>
</protein>
<dbReference type="PANTHER" id="PTHR43156:SF9">
    <property type="entry name" value="HAMP DOMAIN-CONTAINING PROTEIN"/>
    <property type="match status" value="1"/>
</dbReference>
<dbReference type="Gene3D" id="3.40.50.2300">
    <property type="match status" value="1"/>
</dbReference>
<dbReference type="InterPro" id="IPR052016">
    <property type="entry name" value="Bact_Sigma-Reg"/>
</dbReference>
<dbReference type="InterPro" id="IPR001789">
    <property type="entry name" value="Sig_transdc_resp-reg_receiver"/>
</dbReference>
<dbReference type="KEGG" id="dmm:dnm_027090"/>